<gene>
    <name evidence="1" type="ORF">CK510_23975</name>
</gene>
<dbReference type="RefSeq" id="WP_095724064.1">
    <property type="nucleotide sequence ID" value="NZ_NTFS01000367.1"/>
</dbReference>
<dbReference type="AlphaFoldDB" id="A0A2A2TCV7"/>
<evidence type="ECO:0000313" key="1">
    <source>
        <dbReference type="EMBL" id="PAX51590.1"/>
    </source>
</evidence>
<accession>A0A2A2TCV7</accession>
<reference evidence="1 2" key="1">
    <citation type="submission" date="2017-08" db="EMBL/GenBank/DDBJ databases">
        <title>Draft genome sequence of filamentous cyanobacterium Calothrix elsteri CCALA 953.</title>
        <authorList>
            <person name="Gagunashvili A.N."/>
            <person name="Elster J."/>
            <person name="Andresson O.S."/>
        </authorList>
    </citation>
    <scope>NUCLEOTIDE SEQUENCE [LARGE SCALE GENOMIC DNA]</scope>
    <source>
        <strain evidence="1 2">CCALA 953</strain>
    </source>
</reference>
<name>A0A2A2TCV7_9CYAN</name>
<organism evidence="1 2">
    <name type="scientific">Brunnivagina elsteri CCALA 953</name>
    <dbReference type="NCBI Taxonomy" id="987040"/>
    <lineage>
        <taxon>Bacteria</taxon>
        <taxon>Bacillati</taxon>
        <taxon>Cyanobacteriota</taxon>
        <taxon>Cyanophyceae</taxon>
        <taxon>Nostocales</taxon>
        <taxon>Calotrichaceae</taxon>
        <taxon>Brunnivagina</taxon>
    </lineage>
</organism>
<dbReference type="EMBL" id="NTFS01000367">
    <property type="protein sequence ID" value="PAX51590.1"/>
    <property type="molecule type" value="Genomic_DNA"/>
</dbReference>
<evidence type="ECO:0000313" key="2">
    <source>
        <dbReference type="Proteomes" id="UP000218238"/>
    </source>
</evidence>
<keyword evidence="2" id="KW-1185">Reference proteome</keyword>
<dbReference type="OrthoDB" id="515921at2"/>
<proteinExistence type="predicted"/>
<comment type="caution">
    <text evidence="1">The sequence shown here is derived from an EMBL/GenBank/DDBJ whole genome shotgun (WGS) entry which is preliminary data.</text>
</comment>
<protein>
    <submittedName>
        <fullName evidence="1">Uncharacterized protein</fullName>
    </submittedName>
</protein>
<dbReference type="Proteomes" id="UP000218238">
    <property type="component" value="Unassembled WGS sequence"/>
</dbReference>
<sequence>MAVNFKKSLVRIAIAKRLFWSIAIFFATLVIPNSAIAVPLKLSTNPTAIIAISQENHTTFTEEKITPQEHQELQAVRQRRNHELIQILNKSQRRQLKHLLRSGQSLENSIEALDLQREQWDTIQAVLELSELKIKGILYRHSLPMEPA</sequence>